<accession>A0A931IH43</accession>
<sequence>MYVHAYPTDVSGPVDLDLARRIVDRHLSEPGDRAAGITRVITEFDTGFTVIGVRGTPAADPRVLPPPTVGGSVYVIDKDTGAVSFWPTYPVTLVAESYSATVRAGGLIIADRWPDPRAIAEPAYDAATAAEIFIDYGLLQDNR</sequence>
<name>A0A931IH43_9NOCA</name>
<organism evidence="1 2">
    <name type="scientific">Nocardia bovistercoris</name>
    <dbReference type="NCBI Taxonomy" id="2785916"/>
    <lineage>
        <taxon>Bacteria</taxon>
        <taxon>Bacillati</taxon>
        <taxon>Actinomycetota</taxon>
        <taxon>Actinomycetes</taxon>
        <taxon>Mycobacteriales</taxon>
        <taxon>Nocardiaceae</taxon>
        <taxon>Nocardia</taxon>
    </lineage>
</organism>
<evidence type="ECO:0000313" key="2">
    <source>
        <dbReference type="Proteomes" id="UP000655751"/>
    </source>
</evidence>
<gene>
    <name evidence="1" type="ORF">IT779_35855</name>
</gene>
<evidence type="ECO:0000313" key="1">
    <source>
        <dbReference type="EMBL" id="MBH0781662.1"/>
    </source>
</evidence>
<dbReference type="RefSeq" id="WP_196153943.1">
    <property type="nucleotide sequence ID" value="NZ_JADMLG010000027.1"/>
</dbReference>
<reference evidence="1" key="1">
    <citation type="submission" date="2020-11" db="EMBL/GenBank/DDBJ databases">
        <title>Nocardia NEAU-351.nov., a novel actinomycete isolated from the cow dung.</title>
        <authorList>
            <person name="Zhang X."/>
        </authorList>
    </citation>
    <scope>NUCLEOTIDE SEQUENCE</scope>
    <source>
        <strain evidence="1">NEAU-351</strain>
    </source>
</reference>
<dbReference type="Proteomes" id="UP000655751">
    <property type="component" value="Unassembled WGS sequence"/>
</dbReference>
<dbReference type="AlphaFoldDB" id="A0A931IH43"/>
<protein>
    <submittedName>
        <fullName evidence="1">Uncharacterized protein</fullName>
    </submittedName>
</protein>
<proteinExistence type="predicted"/>
<dbReference type="EMBL" id="JADMLG010000027">
    <property type="protein sequence ID" value="MBH0781662.1"/>
    <property type="molecule type" value="Genomic_DNA"/>
</dbReference>
<comment type="caution">
    <text evidence="1">The sequence shown here is derived from an EMBL/GenBank/DDBJ whole genome shotgun (WGS) entry which is preliminary data.</text>
</comment>
<keyword evidence="2" id="KW-1185">Reference proteome</keyword>